<name>A0A166CB39_9AGAM</name>
<dbReference type="InterPro" id="IPR001810">
    <property type="entry name" value="F-box_dom"/>
</dbReference>
<organism evidence="2 3">
    <name type="scientific">Sistotremastrum suecicum HHB10207 ss-3</name>
    <dbReference type="NCBI Taxonomy" id="1314776"/>
    <lineage>
        <taxon>Eukaryota</taxon>
        <taxon>Fungi</taxon>
        <taxon>Dikarya</taxon>
        <taxon>Basidiomycota</taxon>
        <taxon>Agaricomycotina</taxon>
        <taxon>Agaricomycetes</taxon>
        <taxon>Sistotremastrales</taxon>
        <taxon>Sistotremastraceae</taxon>
        <taxon>Sistotremastrum</taxon>
    </lineage>
</organism>
<accession>A0A166CB39</accession>
<sequence>MPSIHDVPTEMVLKILDGARLRDIVSLAQASSKFYTIAKEYRSLWLQALADDVIDIPIPAGHTIHTVPISSIFAFALRAVSIRSVLSSSGPAKKYRLFHKTDLRRRDPRTICHPIQGSGFSLIYDYLGNSVHLIKESRREDDELSPEDRVLHIEGAIKSLDLETIGNGEVSLTVLYKSADERSYVESITLSFSLDTQTYTHKRGRVSVVAHDPISVVKSSNMILCCTESETEFLLFHVERQVGLRITPRLKSGLVSTKRLG</sequence>
<evidence type="ECO:0000259" key="1">
    <source>
        <dbReference type="PROSITE" id="PS50181"/>
    </source>
</evidence>
<protein>
    <recommendedName>
        <fullName evidence="1">F-box domain-containing protein</fullName>
    </recommendedName>
</protein>
<dbReference type="Proteomes" id="UP000076798">
    <property type="component" value="Unassembled WGS sequence"/>
</dbReference>
<dbReference type="SUPFAM" id="SSF81383">
    <property type="entry name" value="F-box domain"/>
    <property type="match status" value="1"/>
</dbReference>
<proteinExistence type="predicted"/>
<evidence type="ECO:0000313" key="3">
    <source>
        <dbReference type="Proteomes" id="UP000076798"/>
    </source>
</evidence>
<reference evidence="2 3" key="1">
    <citation type="journal article" date="2016" name="Mol. Biol. Evol.">
        <title>Comparative Genomics of Early-Diverging Mushroom-Forming Fungi Provides Insights into the Origins of Lignocellulose Decay Capabilities.</title>
        <authorList>
            <person name="Nagy L.G."/>
            <person name="Riley R."/>
            <person name="Tritt A."/>
            <person name="Adam C."/>
            <person name="Daum C."/>
            <person name="Floudas D."/>
            <person name="Sun H."/>
            <person name="Yadav J.S."/>
            <person name="Pangilinan J."/>
            <person name="Larsson K.H."/>
            <person name="Matsuura K."/>
            <person name="Barry K."/>
            <person name="Labutti K."/>
            <person name="Kuo R."/>
            <person name="Ohm R.A."/>
            <person name="Bhattacharya S.S."/>
            <person name="Shirouzu T."/>
            <person name="Yoshinaga Y."/>
            <person name="Martin F.M."/>
            <person name="Grigoriev I.V."/>
            <person name="Hibbett D.S."/>
        </authorList>
    </citation>
    <scope>NUCLEOTIDE SEQUENCE [LARGE SCALE GENOMIC DNA]</scope>
    <source>
        <strain evidence="2 3">HHB10207 ss-3</strain>
    </source>
</reference>
<evidence type="ECO:0000313" key="2">
    <source>
        <dbReference type="EMBL" id="KZT37275.1"/>
    </source>
</evidence>
<dbReference type="AlphaFoldDB" id="A0A166CB39"/>
<feature type="domain" description="F-box" evidence="1">
    <location>
        <begin position="1"/>
        <end position="48"/>
    </location>
</feature>
<dbReference type="InterPro" id="IPR036047">
    <property type="entry name" value="F-box-like_dom_sf"/>
</dbReference>
<gene>
    <name evidence="2" type="ORF">SISSUDRAFT_875875</name>
</gene>
<keyword evidence="3" id="KW-1185">Reference proteome</keyword>
<dbReference type="EMBL" id="KV428087">
    <property type="protein sequence ID" value="KZT37275.1"/>
    <property type="molecule type" value="Genomic_DNA"/>
</dbReference>
<dbReference type="PROSITE" id="PS50181">
    <property type="entry name" value="FBOX"/>
    <property type="match status" value="1"/>
</dbReference>